<evidence type="ECO:0000313" key="3">
    <source>
        <dbReference type="EMBL" id="BBO78641.1"/>
    </source>
</evidence>
<dbReference type="KEGG" id="dwd:DSCW_60580"/>
<dbReference type="GO" id="GO:0005829">
    <property type="term" value="C:cytosol"/>
    <property type="evidence" value="ECO:0007669"/>
    <property type="project" value="TreeGrafter"/>
</dbReference>
<dbReference type="Gene3D" id="2.30.110.10">
    <property type="entry name" value="Electron Transport, Fmn-binding Protein, Chain A"/>
    <property type="match status" value="1"/>
</dbReference>
<proteinExistence type="predicted"/>
<reference evidence="3 4" key="1">
    <citation type="submission" date="2019-11" db="EMBL/GenBank/DDBJ databases">
        <title>Comparative genomics of hydrocarbon-degrading Desulfosarcina strains.</title>
        <authorList>
            <person name="Watanabe M."/>
            <person name="Kojima H."/>
            <person name="Fukui M."/>
        </authorList>
    </citation>
    <scope>NUCLEOTIDE SEQUENCE [LARGE SCALE GENOMIC DNA]</scope>
    <source>
        <strain evidence="3 4">PP31</strain>
    </source>
</reference>
<dbReference type="GO" id="GO:0016627">
    <property type="term" value="F:oxidoreductase activity, acting on the CH-CH group of donors"/>
    <property type="evidence" value="ECO:0007669"/>
    <property type="project" value="TreeGrafter"/>
</dbReference>
<dbReference type="InterPro" id="IPR052019">
    <property type="entry name" value="F420H2_bilvrd_red/Heme_oxyg"/>
</dbReference>
<organism evidence="3 4">
    <name type="scientific">Desulfosarcina widdelii</name>
    <dbReference type="NCBI Taxonomy" id="947919"/>
    <lineage>
        <taxon>Bacteria</taxon>
        <taxon>Pseudomonadati</taxon>
        <taxon>Thermodesulfobacteriota</taxon>
        <taxon>Desulfobacteria</taxon>
        <taxon>Desulfobacterales</taxon>
        <taxon>Desulfosarcinaceae</taxon>
        <taxon>Desulfosarcina</taxon>
    </lineage>
</organism>
<sequence length="156" mass="17480">MNRDASVKQAIHELLRQQQLGVLSTMDDEAPYASLVAFAVSDDDRCLYFATPRATRKFANITANAGVALLVNNSVNLPEDFHRAKAVTAVGIARALTDGRLDAARSHYLDKHPYLESFAHSPSCVFLEIRVQRYILVERFQNVSEYRIDHAMDSTP</sequence>
<evidence type="ECO:0000256" key="1">
    <source>
        <dbReference type="ARBA" id="ARBA00023002"/>
    </source>
</evidence>
<dbReference type="Proteomes" id="UP000427769">
    <property type="component" value="Chromosome"/>
</dbReference>
<dbReference type="RefSeq" id="WP_155307258.1">
    <property type="nucleotide sequence ID" value="NZ_AP021875.1"/>
</dbReference>
<dbReference type="AlphaFoldDB" id="A0A5K7ZFR9"/>
<evidence type="ECO:0000313" key="4">
    <source>
        <dbReference type="Proteomes" id="UP000427769"/>
    </source>
</evidence>
<dbReference type="EMBL" id="AP021875">
    <property type="protein sequence ID" value="BBO78641.1"/>
    <property type="molecule type" value="Genomic_DNA"/>
</dbReference>
<keyword evidence="4" id="KW-1185">Reference proteome</keyword>
<dbReference type="PANTHER" id="PTHR35176:SF6">
    <property type="entry name" value="HEME OXYGENASE HI_0854-RELATED"/>
    <property type="match status" value="1"/>
</dbReference>
<name>A0A5K7ZFR9_9BACT</name>
<dbReference type="Pfam" id="PF01243">
    <property type="entry name" value="PNPOx_N"/>
    <property type="match status" value="1"/>
</dbReference>
<protein>
    <recommendedName>
        <fullName evidence="2">Pyridoxamine 5'-phosphate oxidase N-terminal domain-containing protein</fullName>
    </recommendedName>
</protein>
<dbReference type="InterPro" id="IPR011576">
    <property type="entry name" value="Pyridox_Oxase_N"/>
</dbReference>
<accession>A0A5K7ZFR9</accession>
<keyword evidence="1" id="KW-0560">Oxidoreductase</keyword>
<dbReference type="SUPFAM" id="SSF50475">
    <property type="entry name" value="FMN-binding split barrel"/>
    <property type="match status" value="1"/>
</dbReference>
<feature type="domain" description="Pyridoxamine 5'-phosphate oxidase N-terminal" evidence="2">
    <location>
        <begin position="8"/>
        <end position="135"/>
    </location>
</feature>
<gene>
    <name evidence="3" type="ORF">DSCW_60580</name>
</gene>
<dbReference type="PANTHER" id="PTHR35176">
    <property type="entry name" value="HEME OXYGENASE HI_0854-RELATED"/>
    <property type="match status" value="1"/>
</dbReference>
<dbReference type="OrthoDB" id="3034951at2"/>
<evidence type="ECO:0000259" key="2">
    <source>
        <dbReference type="Pfam" id="PF01243"/>
    </source>
</evidence>
<dbReference type="GO" id="GO:0070967">
    <property type="term" value="F:coenzyme F420 binding"/>
    <property type="evidence" value="ECO:0007669"/>
    <property type="project" value="TreeGrafter"/>
</dbReference>
<dbReference type="InterPro" id="IPR012349">
    <property type="entry name" value="Split_barrel_FMN-bd"/>
</dbReference>